<comment type="caution">
    <text evidence="2">The sequence shown here is derived from an EMBL/GenBank/DDBJ whole genome shotgun (WGS) entry which is preliminary data.</text>
</comment>
<evidence type="ECO:0000313" key="3">
    <source>
        <dbReference type="Proteomes" id="UP000828251"/>
    </source>
</evidence>
<evidence type="ECO:0000256" key="1">
    <source>
        <dbReference type="SAM" id="MobiDB-lite"/>
    </source>
</evidence>
<keyword evidence="3" id="KW-1185">Reference proteome</keyword>
<feature type="compositionally biased region" description="Acidic residues" evidence="1">
    <location>
        <begin position="52"/>
        <end position="61"/>
    </location>
</feature>
<dbReference type="AlphaFoldDB" id="A0A9D4AI94"/>
<gene>
    <name evidence="2" type="ORF">J1N35_005054</name>
</gene>
<feature type="region of interest" description="Disordered" evidence="1">
    <location>
        <begin position="42"/>
        <end position="67"/>
    </location>
</feature>
<accession>A0A9D4AI94</accession>
<name>A0A9D4AI94_9ROSI</name>
<dbReference type="EMBL" id="JAIQCV010000002">
    <property type="protein sequence ID" value="KAH1121894.1"/>
    <property type="molecule type" value="Genomic_DNA"/>
</dbReference>
<evidence type="ECO:0000313" key="2">
    <source>
        <dbReference type="EMBL" id="KAH1121894.1"/>
    </source>
</evidence>
<reference evidence="2 3" key="1">
    <citation type="journal article" date="2021" name="Plant Biotechnol. J.">
        <title>Multi-omics assisted identification of the key and species-specific regulatory components of drought-tolerant mechanisms in Gossypium stocksii.</title>
        <authorList>
            <person name="Yu D."/>
            <person name="Ke L."/>
            <person name="Zhang D."/>
            <person name="Wu Y."/>
            <person name="Sun Y."/>
            <person name="Mei J."/>
            <person name="Sun J."/>
            <person name="Sun Y."/>
        </authorList>
    </citation>
    <scope>NUCLEOTIDE SEQUENCE [LARGE SCALE GENOMIC DNA]</scope>
    <source>
        <strain evidence="3">cv. E1</strain>
        <tissue evidence="2">Leaf</tissue>
    </source>
</reference>
<dbReference type="Proteomes" id="UP000828251">
    <property type="component" value="Unassembled WGS sequence"/>
</dbReference>
<protein>
    <submittedName>
        <fullName evidence="2">Uncharacterized protein</fullName>
    </submittedName>
</protein>
<organism evidence="2 3">
    <name type="scientific">Gossypium stocksii</name>
    <dbReference type="NCBI Taxonomy" id="47602"/>
    <lineage>
        <taxon>Eukaryota</taxon>
        <taxon>Viridiplantae</taxon>
        <taxon>Streptophyta</taxon>
        <taxon>Embryophyta</taxon>
        <taxon>Tracheophyta</taxon>
        <taxon>Spermatophyta</taxon>
        <taxon>Magnoliopsida</taxon>
        <taxon>eudicotyledons</taxon>
        <taxon>Gunneridae</taxon>
        <taxon>Pentapetalae</taxon>
        <taxon>rosids</taxon>
        <taxon>malvids</taxon>
        <taxon>Malvales</taxon>
        <taxon>Malvaceae</taxon>
        <taxon>Malvoideae</taxon>
        <taxon>Gossypium</taxon>
    </lineage>
</organism>
<sequence length="93" mass="10563">MDHRFLNYMWNFQGQMKAFDRQHLFLFERDDVFPTTSIGERTSNIADVGGSENEDGNEFDVDPVRESSADSSEVVLFSKLDPIQTKQEVGEGG</sequence>
<proteinExistence type="predicted"/>